<sequence length="246" mass="25950">MKNLFLAISSVAALSVSPVAAATLLHSYDFEGSGVMDGTGSVHGTLFGGATVAGGYLVLDGIDGYAELDGGIVPDSGDFSVAIRARQDSVQSGYFELISEPDNYSGIGQNFYIGGGETGEFRLGDQTHPGIGVDFPTDLLFHTYVLTSSLTEGTKLYLDGLLVYSDLDPTFSPIGTNTRFGRQYGGNQEYFHGVIDDIRIYSGVLTPEEAMEFPEPLPTPAVPVPAGLPLLVSALGLAAGLTRRKR</sequence>
<dbReference type="Pfam" id="PF13385">
    <property type="entry name" value="Laminin_G_3"/>
    <property type="match status" value="1"/>
</dbReference>
<proteinExistence type="predicted"/>
<organism evidence="3 4">
    <name type="scientific">Primorskyibacter flagellatus</name>
    <dbReference type="NCBI Taxonomy" id="1387277"/>
    <lineage>
        <taxon>Bacteria</taxon>
        <taxon>Pseudomonadati</taxon>
        <taxon>Pseudomonadota</taxon>
        <taxon>Alphaproteobacteria</taxon>
        <taxon>Rhodobacterales</taxon>
        <taxon>Roseobacteraceae</taxon>
        <taxon>Primorskyibacter</taxon>
    </lineage>
</organism>
<dbReference type="AlphaFoldDB" id="A0A917A1C8"/>
<dbReference type="InterPro" id="IPR013320">
    <property type="entry name" value="ConA-like_dom_sf"/>
</dbReference>
<keyword evidence="4" id="KW-1185">Reference proteome</keyword>
<evidence type="ECO:0000313" key="4">
    <source>
        <dbReference type="Proteomes" id="UP000612855"/>
    </source>
</evidence>
<keyword evidence="1" id="KW-0472">Membrane</keyword>
<feature type="transmembrane region" description="Helical" evidence="1">
    <location>
        <begin position="222"/>
        <end position="241"/>
    </location>
</feature>
<comment type="caution">
    <text evidence="3">The sequence shown here is derived from an EMBL/GenBank/DDBJ whole genome shotgun (WGS) entry which is preliminary data.</text>
</comment>
<reference evidence="4" key="1">
    <citation type="journal article" date="2019" name="Int. J. Syst. Evol. Microbiol.">
        <title>The Global Catalogue of Microorganisms (GCM) 10K type strain sequencing project: providing services to taxonomists for standard genome sequencing and annotation.</title>
        <authorList>
            <consortium name="The Broad Institute Genomics Platform"/>
            <consortium name="The Broad Institute Genome Sequencing Center for Infectious Disease"/>
            <person name="Wu L."/>
            <person name="Ma J."/>
        </authorList>
    </citation>
    <scope>NUCLEOTIDE SEQUENCE [LARGE SCALE GENOMIC DNA]</scope>
    <source>
        <strain evidence="4">CGMCC 1.12664</strain>
    </source>
</reference>
<protein>
    <recommendedName>
        <fullName evidence="5">VPLPA-CTERM protein sorting domain-containing protein</fullName>
    </recommendedName>
</protein>
<dbReference type="SUPFAM" id="SSF49899">
    <property type="entry name" value="Concanavalin A-like lectins/glucanases"/>
    <property type="match status" value="1"/>
</dbReference>
<dbReference type="Proteomes" id="UP000612855">
    <property type="component" value="Unassembled WGS sequence"/>
</dbReference>
<name>A0A917A1C8_9RHOB</name>
<keyword evidence="2" id="KW-0732">Signal</keyword>
<evidence type="ECO:0008006" key="5">
    <source>
        <dbReference type="Google" id="ProtNLM"/>
    </source>
</evidence>
<keyword evidence="1" id="KW-0812">Transmembrane</keyword>
<evidence type="ECO:0000256" key="1">
    <source>
        <dbReference type="SAM" id="Phobius"/>
    </source>
</evidence>
<evidence type="ECO:0000256" key="2">
    <source>
        <dbReference type="SAM" id="SignalP"/>
    </source>
</evidence>
<dbReference type="EMBL" id="BMFJ01000001">
    <property type="protein sequence ID" value="GGE21604.1"/>
    <property type="molecule type" value="Genomic_DNA"/>
</dbReference>
<feature type="chain" id="PRO_5037564251" description="VPLPA-CTERM protein sorting domain-containing protein" evidence="2">
    <location>
        <begin position="22"/>
        <end position="246"/>
    </location>
</feature>
<feature type="signal peptide" evidence="2">
    <location>
        <begin position="1"/>
        <end position="21"/>
    </location>
</feature>
<accession>A0A917A1C8</accession>
<keyword evidence="1" id="KW-1133">Transmembrane helix</keyword>
<gene>
    <name evidence="3" type="ORF">GCM10011360_07720</name>
</gene>
<evidence type="ECO:0000313" key="3">
    <source>
        <dbReference type="EMBL" id="GGE21604.1"/>
    </source>
</evidence>
<dbReference type="Gene3D" id="2.60.120.200">
    <property type="match status" value="1"/>
</dbReference>